<keyword evidence="2" id="KW-1133">Transmembrane helix</keyword>
<dbReference type="Proteomes" id="UP001500729">
    <property type="component" value="Unassembled WGS sequence"/>
</dbReference>
<reference evidence="4" key="1">
    <citation type="journal article" date="2019" name="Int. J. Syst. Evol. Microbiol.">
        <title>The Global Catalogue of Microorganisms (GCM) 10K type strain sequencing project: providing services to taxonomists for standard genome sequencing and annotation.</title>
        <authorList>
            <consortium name="The Broad Institute Genomics Platform"/>
            <consortium name="The Broad Institute Genome Sequencing Center for Infectious Disease"/>
            <person name="Wu L."/>
            <person name="Ma J."/>
        </authorList>
    </citation>
    <scope>NUCLEOTIDE SEQUENCE [LARGE SCALE GENOMIC DNA]</scope>
    <source>
        <strain evidence="4">JCM 10303</strain>
    </source>
</reference>
<evidence type="ECO:0000313" key="4">
    <source>
        <dbReference type="Proteomes" id="UP001500729"/>
    </source>
</evidence>
<feature type="compositionally biased region" description="Polar residues" evidence="1">
    <location>
        <begin position="193"/>
        <end position="202"/>
    </location>
</feature>
<dbReference type="RefSeq" id="WP_009948338.1">
    <property type="nucleotide sequence ID" value="NZ_BAAAGS010000043.1"/>
</dbReference>
<keyword evidence="4" id="KW-1185">Reference proteome</keyword>
<keyword evidence="2" id="KW-0812">Transmembrane</keyword>
<organism evidence="3 4">
    <name type="scientific">Saccharopolyspora erythraea</name>
    <name type="common">Streptomyces erythraeus</name>
    <dbReference type="NCBI Taxonomy" id="1836"/>
    <lineage>
        <taxon>Bacteria</taxon>
        <taxon>Bacillati</taxon>
        <taxon>Actinomycetota</taxon>
        <taxon>Actinomycetes</taxon>
        <taxon>Pseudonocardiales</taxon>
        <taxon>Pseudonocardiaceae</taxon>
        <taxon>Saccharopolyspora</taxon>
    </lineage>
</organism>
<comment type="caution">
    <text evidence="3">The sequence shown here is derived from an EMBL/GenBank/DDBJ whole genome shotgun (WGS) entry which is preliminary data.</text>
</comment>
<protein>
    <submittedName>
        <fullName evidence="3">Uncharacterized protein</fullName>
    </submittedName>
</protein>
<keyword evidence="2" id="KW-0472">Membrane</keyword>
<feature type="compositionally biased region" description="Pro residues" evidence="1">
    <location>
        <begin position="170"/>
        <end position="192"/>
    </location>
</feature>
<feature type="compositionally biased region" description="Pro residues" evidence="1">
    <location>
        <begin position="205"/>
        <end position="214"/>
    </location>
</feature>
<evidence type="ECO:0000256" key="1">
    <source>
        <dbReference type="SAM" id="MobiDB-lite"/>
    </source>
</evidence>
<gene>
    <name evidence="3" type="ORF">GCM10009533_52280</name>
</gene>
<feature type="transmembrane region" description="Helical" evidence="2">
    <location>
        <begin position="293"/>
        <end position="316"/>
    </location>
</feature>
<accession>A0ABP3NL01</accession>
<evidence type="ECO:0000256" key="2">
    <source>
        <dbReference type="SAM" id="Phobius"/>
    </source>
</evidence>
<evidence type="ECO:0000313" key="3">
    <source>
        <dbReference type="EMBL" id="GAA0547054.1"/>
    </source>
</evidence>
<sequence length="320" mass="32921">MGEGSAPDARGCDGRPNPLVRRARRGAAAGLVGLAITASTFLGAGTAAAADTLVVDRSLAVVDAVVGQSVALSPSTMDLKVREAVLLAMPLDFGAAADAVERFRELPPIPLGTAGEGRTFYSGGDIARAAKPRIAQLGLPEDKVDAVSWHFGNLVSIGNAVTVNAEAPEEPPPPPPPAPAPDPQPAPPPPQTVPSETPTSDDVQAPPPGAPLPPEAYAAQGAAAPYRAVPGNYSYVPGSLPPWARYGQVPGFTPDVGTLTRPWAEQQQKQREQEQVRAVGNAEALPTTGGDRVALPVLLAAVSIAGLTAALVRTWVLRRQ</sequence>
<name>A0ABP3NL01_SACER</name>
<proteinExistence type="predicted"/>
<feature type="region of interest" description="Disordered" evidence="1">
    <location>
        <begin position="165"/>
        <end position="218"/>
    </location>
</feature>
<dbReference type="EMBL" id="BAAAGS010000043">
    <property type="protein sequence ID" value="GAA0547054.1"/>
    <property type="molecule type" value="Genomic_DNA"/>
</dbReference>